<evidence type="ECO:0000313" key="8">
    <source>
        <dbReference type="Proteomes" id="UP001172684"/>
    </source>
</evidence>
<organism evidence="7 8">
    <name type="scientific">Coniosporium apollinis</name>
    <dbReference type="NCBI Taxonomy" id="61459"/>
    <lineage>
        <taxon>Eukaryota</taxon>
        <taxon>Fungi</taxon>
        <taxon>Dikarya</taxon>
        <taxon>Ascomycota</taxon>
        <taxon>Pezizomycotina</taxon>
        <taxon>Dothideomycetes</taxon>
        <taxon>Dothideomycetes incertae sedis</taxon>
        <taxon>Coniosporium</taxon>
    </lineage>
</organism>
<dbReference type="InterPro" id="IPR050562">
    <property type="entry name" value="FAD_mOase_fung"/>
</dbReference>
<name>A0ABQ9NWH8_9PEZI</name>
<accession>A0ABQ9NWH8</accession>
<keyword evidence="5" id="KW-1133">Transmembrane helix</keyword>
<feature type="transmembrane region" description="Helical" evidence="5">
    <location>
        <begin position="345"/>
        <end position="363"/>
    </location>
</feature>
<dbReference type="EMBL" id="JAPDRL010000017">
    <property type="protein sequence ID" value="KAJ9666706.1"/>
    <property type="molecule type" value="Genomic_DNA"/>
</dbReference>
<comment type="caution">
    <text evidence="7">The sequence shown here is derived from an EMBL/GenBank/DDBJ whole genome shotgun (WGS) entry which is preliminary data.</text>
</comment>
<keyword evidence="3" id="KW-0274">FAD</keyword>
<evidence type="ECO:0000259" key="6">
    <source>
        <dbReference type="Pfam" id="PF01494"/>
    </source>
</evidence>
<feature type="transmembrane region" description="Helical" evidence="5">
    <location>
        <begin position="504"/>
        <end position="530"/>
    </location>
</feature>
<sequence length="563" mass="62705">MTVPPSKPDHFRVIIAGGGIAGLSLANALQHANIDYVLLEARSLIAPQVGASIGLAPNGSRILDQLGCYDDIRELTLPVVWVGDHYENGDYIYPKSNAIQLIGKRHAYEFCFLDRQLVLEVLYDHIIDKTKVLLNKRLASVDHGPWGVKVYCTDGTYYEGDILAGADGVYSPVRQEMWRVADNEEPGAIPVEDKTAMQTEYKCLFGISSPTPGLESVSLDVTYTKDFSTMVVTCKGDRVYFFLFKRLDKVYGADTVLKFSKEEAEQFGEQCRDVNLMPGGSVKFGDVWNNRMSFTLVALEEAEYNPTLIGLAAQLLGIGVVGPVYFFIHYLCAQISNFQASDMRLTDLAYTRSILPVMVAGYYVPHFLSHLHPSLAARHDWTWIWQMFPVWVMLCQRLLAYTILPNTVQSDRINDPKRDVPVIRLTIGICVALSALVWLSTLAMSPYTPMTMFIPEATAADRDWTAVARNVLQYDQLFSFGSALLWLGYLFGDLKRAGMVQQSWIKMVMAAAATVLALGPGAAVGIAWMWREEILVSKRHKSAVVAVRDDSVLGAEKRENGTL</sequence>
<protein>
    <recommendedName>
        <fullName evidence="6">FAD-binding domain-containing protein</fullName>
    </recommendedName>
</protein>
<keyword evidence="5" id="KW-0812">Transmembrane</keyword>
<gene>
    <name evidence="7" type="ORF">H2201_003110</name>
</gene>
<reference evidence="7" key="1">
    <citation type="submission" date="2022-10" db="EMBL/GenBank/DDBJ databases">
        <title>Culturing micro-colonial fungi from biological soil crusts in the Mojave desert and describing Neophaeococcomyces mojavensis, and introducing the new genera and species Taxawa tesnikishii.</title>
        <authorList>
            <person name="Kurbessoian T."/>
            <person name="Stajich J.E."/>
        </authorList>
    </citation>
    <scope>NUCLEOTIDE SEQUENCE</scope>
    <source>
        <strain evidence="7">TK_1</strain>
    </source>
</reference>
<evidence type="ECO:0000313" key="7">
    <source>
        <dbReference type="EMBL" id="KAJ9666706.1"/>
    </source>
</evidence>
<feature type="transmembrane region" description="Helical" evidence="5">
    <location>
        <begin position="308"/>
        <end position="333"/>
    </location>
</feature>
<keyword evidence="2" id="KW-0285">Flavoprotein</keyword>
<dbReference type="PRINTS" id="PR00420">
    <property type="entry name" value="RNGMNOXGNASE"/>
</dbReference>
<evidence type="ECO:0000256" key="3">
    <source>
        <dbReference type="ARBA" id="ARBA00022827"/>
    </source>
</evidence>
<evidence type="ECO:0000256" key="5">
    <source>
        <dbReference type="SAM" id="Phobius"/>
    </source>
</evidence>
<dbReference type="SUPFAM" id="SSF51905">
    <property type="entry name" value="FAD/NAD(P)-binding domain"/>
    <property type="match status" value="1"/>
</dbReference>
<keyword evidence="5" id="KW-0472">Membrane</keyword>
<keyword evidence="4" id="KW-0560">Oxidoreductase</keyword>
<dbReference type="Gene3D" id="3.50.50.60">
    <property type="entry name" value="FAD/NAD(P)-binding domain"/>
    <property type="match status" value="1"/>
</dbReference>
<dbReference type="InterPro" id="IPR002938">
    <property type="entry name" value="FAD-bd"/>
</dbReference>
<evidence type="ECO:0000256" key="4">
    <source>
        <dbReference type="ARBA" id="ARBA00023002"/>
    </source>
</evidence>
<evidence type="ECO:0000256" key="1">
    <source>
        <dbReference type="ARBA" id="ARBA00007992"/>
    </source>
</evidence>
<dbReference type="Pfam" id="PF01494">
    <property type="entry name" value="FAD_binding_3"/>
    <property type="match status" value="1"/>
</dbReference>
<keyword evidence="8" id="KW-1185">Reference proteome</keyword>
<dbReference type="InterPro" id="IPR036188">
    <property type="entry name" value="FAD/NAD-bd_sf"/>
</dbReference>
<feature type="transmembrane region" description="Helical" evidence="5">
    <location>
        <begin position="383"/>
        <end position="404"/>
    </location>
</feature>
<feature type="transmembrane region" description="Helical" evidence="5">
    <location>
        <begin position="425"/>
        <end position="444"/>
    </location>
</feature>
<dbReference type="PANTHER" id="PTHR47356">
    <property type="entry name" value="FAD-DEPENDENT MONOOXYGENASE ASQG-RELATED"/>
    <property type="match status" value="1"/>
</dbReference>
<dbReference type="Proteomes" id="UP001172684">
    <property type="component" value="Unassembled WGS sequence"/>
</dbReference>
<evidence type="ECO:0000256" key="2">
    <source>
        <dbReference type="ARBA" id="ARBA00022630"/>
    </source>
</evidence>
<dbReference type="PANTHER" id="PTHR47356:SF2">
    <property type="entry name" value="FAD-BINDING DOMAIN-CONTAINING PROTEIN-RELATED"/>
    <property type="match status" value="1"/>
</dbReference>
<comment type="similarity">
    <text evidence="1">Belongs to the paxM FAD-dependent monooxygenase family.</text>
</comment>
<feature type="domain" description="FAD-binding" evidence="6">
    <location>
        <begin position="12"/>
        <end position="177"/>
    </location>
</feature>
<proteinExistence type="inferred from homology"/>